<dbReference type="GO" id="GO:0004399">
    <property type="term" value="F:histidinol dehydrogenase activity"/>
    <property type="evidence" value="ECO:0007669"/>
    <property type="project" value="UniProtKB-UniRule"/>
</dbReference>
<dbReference type="CDD" id="cd06572">
    <property type="entry name" value="Histidinol_dh"/>
    <property type="match status" value="1"/>
</dbReference>
<evidence type="ECO:0000256" key="3">
    <source>
        <dbReference type="ARBA" id="ARBA00010178"/>
    </source>
</evidence>
<keyword evidence="5 12" id="KW-0028">Amino-acid biosynthesis</keyword>
<evidence type="ECO:0000313" key="19">
    <source>
        <dbReference type="EMBL" id="KIC93431.1"/>
    </source>
</evidence>
<dbReference type="FunFam" id="3.40.50.1980:FF:000001">
    <property type="entry name" value="Histidinol dehydrogenase"/>
    <property type="match status" value="1"/>
</dbReference>
<dbReference type="Pfam" id="PF00815">
    <property type="entry name" value="Histidinol_dh"/>
    <property type="match status" value="1"/>
</dbReference>
<feature type="binding site" evidence="12 17">
    <location>
        <position position="258"/>
    </location>
    <ligand>
        <name>Zn(2+)</name>
        <dbReference type="ChEBI" id="CHEBI:29105"/>
    </ligand>
</feature>
<dbReference type="OrthoDB" id="9805269at2"/>
<feature type="binding site" evidence="12 16">
    <location>
        <position position="323"/>
    </location>
    <ligand>
        <name>substrate</name>
    </ligand>
</feature>
<evidence type="ECO:0000256" key="1">
    <source>
        <dbReference type="ARBA" id="ARBA00003850"/>
    </source>
</evidence>
<dbReference type="InterPro" id="IPR012131">
    <property type="entry name" value="Hstdl_DH"/>
</dbReference>
<dbReference type="FunFam" id="3.40.50.1980:FF:000002">
    <property type="entry name" value="Histidinol dehydrogenase, chloroplastic"/>
    <property type="match status" value="1"/>
</dbReference>
<dbReference type="AlphaFoldDB" id="A0A0C1L1C1"/>
<comment type="cofactor">
    <cofactor evidence="12 17">
        <name>Zn(2+)</name>
        <dbReference type="ChEBI" id="CHEBI:29105"/>
    </cofactor>
    <text evidence="12 17">Binds 1 zinc ion per subunit.</text>
</comment>
<feature type="binding site" evidence="12 15">
    <location>
        <position position="124"/>
    </location>
    <ligand>
        <name>NAD(+)</name>
        <dbReference type="ChEBI" id="CHEBI:57540"/>
    </ligand>
</feature>
<comment type="function">
    <text evidence="1 12">Catalyzes the sequential NAD-dependent oxidations of L-histidinol to L-histidinaldehyde and then to L-histidine.</text>
</comment>
<comment type="pathway">
    <text evidence="2 12">Amino-acid biosynthesis; L-histidine biosynthesis; L-histidine from 5-phospho-alpha-D-ribose 1-diphosphate: step 9/9.</text>
</comment>
<name>A0A0C1L1C1_9BACT</name>
<evidence type="ECO:0000256" key="5">
    <source>
        <dbReference type="ARBA" id="ARBA00022605"/>
    </source>
</evidence>
<evidence type="ECO:0000256" key="15">
    <source>
        <dbReference type="PIRSR" id="PIRSR000099-2"/>
    </source>
</evidence>
<keyword evidence="10 12" id="KW-0368">Histidine biosynthesis</keyword>
<comment type="caution">
    <text evidence="19">The sequence shown here is derived from an EMBL/GenBank/DDBJ whole genome shotgun (WGS) entry which is preliminary data.</text>
</comment>
<feature type="binding site" evidence="12 16">
    <location>
        <position position="255"/>
    </location>
    <ligand>
        <name>substrate</name>
    </ligand>
</feature>
<dbReference type="PROSITE" id="PS00611">
    <property type="entry name" value="HISOL_DEHYDROGENASE"/>
    <property type="match status" value="1"/>
</dbReference>
<dbReference type="InterPro" id="IPR016161">
    <property type="entry name" value="Ald_DH/histidinol_DH"/>
</dbReference>
<dbReference type="GO" id="GO:0000105">
    <property type="term" value="P:L-histidine biosynthetic process"/>
    <property type="evidence" value="ECO:0007669"/>
    <property type="project" value="UniProtKB-UniRule"/>
</dbReference>
<reference evidence="19 20" key="1">
    <citation type="submission" date="2014-11" db="EMBL/GenBank/DDBJ databases">
        <title>Genome sequence of Flavihumibacter solisilvae 3-3.</title>
        <authorList>
            <person name="Zhou G."/>
            <person name="Li M."/>
            <person name="Wang G."/>
        </authorList>
    </citation>
    <scope>NUCLEOTIDE SEQUENCE [LARGE SCALE GENOMIC DNA]</scope>
    <source>
        <strain evidence="19 20">3-3</strain>
    </source>
</reference>
<dbReference type="PIRSF" id="PIRSF000099">
    <property type="entry name" value="Histidinol_dh"/>
    <property type="match status" value="1"/>
</dbReference>
<dbReference type="SUPFAM" id="SSF53720">
    <property type="entry name" value="ALDH-like"/>
    <property type="match status" value="1"/>
</dbReference>
<dbReference type="Gene3D" id="3.40.50.1980">
    <property type="entry name" value="Nitrogenase molybdenum iron protein domain"/>
    <property type="match status" value="2"/>
</dbReference>
<feature type="binding site" evidence="12 16">
    <location>
        <position position="258"/>
    </location>
    <ligand>
        <name>substrate</name>
    </ligand>
</feature>
<feature type="binding site" evidence="12 16">
    <location>
        <position position="233"/>
    </location>
    <ligand>
        <name>substrate</name>
    </ligand>
</feature>
<dbReference type="Gene3D" id="1.20.5.1300">
    <property type="match status" value="1"/>
</dbReference>
<comment type="similarity">
    <text evidence="3 12 13 18">Belongs to the histidinol dehydrogenase family.</text>
</comment>
<dbReference type="FunFam" id="1.20.5.1300:FF:000002">
    <property type="entry name" value="Histidinol dehydrogenase, chloroplastic"/>
    <property type="match status" value="1"/>
</dbReference>
<evidence type="ECO:0000256" key="9">
    <source>
        <dbReference type="ARBA" id="ARBA00023027"/>
    </source>
</evidence>
<evidence type="ECO:0000313" key="20">
    <source>
        <dbReference type="Proteomes" id="UP000031408"/>
    </source>
</evidence>
<sequence>MKVFKYPTEPEWESILRRPVLDHSSLRGTVQEIMDQVKQRGDDALRDYTLRFDGITVDHFEITGDEINAAVQKVSAELKTAMQQAAANIRRFHEAQVQQPEVIETMPGIRCWRSAVGIEKVGLYIPGGSAPLFSTVLMLGIPAMIAGCREIILCSPPDKQGNLHPAVIYAAQLTGINRIFKVGGVQAIAAMTYGTASIPAVFKIFGPGNQFVTAAKQLAQQSGVAIDMPAGPSEVAVFADDTANPDFVAADLLSQAEHGIDSQVILVTTSEQLIGRVQESISNQLNSLPRKDIAAGALANSSIILVRHEAEAMDLLNRYAAEHLILSCERAESLAAKVINAGSVFIGHYSPESAGDYASGTNHTLPTNGYATAYSGVSLDSFVKKITFQQLSDDGLKNIAKTVTVMAYEEGLAAHARAVEVRINN</sequence>
<accession>A0A0C1L1C1</accession>
<dbReference type="NCBIfam" id="TIGR00069">
    <property type="entry name" value="hisD"/>
    <property type="match status" value="1"/>
</dbReference>
<dbReference type="RefSeq" id="WP_039141890.1">
    <property type="nucleotide sequence ID" value="NZ_JSVC01000019.1"/>
</dbReference>
<evidence type="ECO:0000256" key="12">
    <source>
        <dbReference type="HAMAP-Rule" id="MF_01024"/>
    </source>
</evidence>
<evidence type="ECO:0000256" key="14">
    <source>
        <dbReference type="PIRSR" id="PIRSR000099-1"/>
    </source>
</evidence>
<evidence type="ECO:0000256" key="6">
    <source>
        <dbReference type="ARBA" id="ARBA00022723"/>
    </source>
</evidence>
<evidence type="ECO:0000256" key="10">
    <source>
        <dbReference type="ARBA" id="ARBA00023102"/>
    </source>
</evidence>
<dbReference type="STRING" id="1349421.OI18_16795"/>
<comment type="catalytic activity">
    <reaction evidence="11 12">
        <text>L-histidinol + 2 NAD(+) + H2O = L-histidine + 2 NADH + 3 H(+)</text>
        <dbReference type="Rhea" id="RHEA:20641"/>
        <dbReference type="ChEBI" id="CHEBI:15377"/>
        <dbReference type="ChEBI" id="CHEBI:15378"/>
        <dbReference type="ChEBI" id="CHEBI:57540"/>
        <dbReference type="ChEBI" id="CHEBI:57595"/>
        <dbReference type="ChEBI" id="CHEBI:57699"/>
        <dbReference type="ChEBI" id="CHEBI:57945"/>
        <dbReference type="EC" id="1.1.1.23"/>
    </reaction>
</comment>
<keyword evidence="6 12" id="KW-0479">Metal-binding</keyword>
<dbReference type="GO" id="GO:0008270">
    <property type="term" value="F:zinc ion binding"/>
    <property type="evidence" value="ECO:0007669"/>
    <property type="project" value="UniProtKB-UniRule"/>
</dbReference>
<feature type="binding site" evidence="12 17">
    <location>
        <position position="415"/>
    </location>
    <ligand>
        <name>Zn(2+)</name>
        <dbReference type="ChEBI" id="CHEBI:29105"/>
    </ligand>
</feature>
<gene>
    <name evidence="12" type="primary">hisD</name>
    <name evidence="19" type="ORF">OI18_16795</name>
</gene>
<evidence type="ECO:0000256" key="18">
    <source>
        <dbReference type="RuleBase" id="RU004175"/>
    </source>
</evidence>
<organism evidence="19 20">
    <name type="scientific">Flavihumibacter solisilvae</name>
    <dbReference type="NCBI Taxonomy" id="1349421"/>
    <lineage>
        <taxon>Bacteria</taxon>
        <taxon>Pseudomonadati</taxon>
        <taxon>Bacteroidota</taxon>
        <taxon>Chitinophagia</taxon>
        <taxon>Chitinophagales</taxon>
        <taxon>Chitinophagaceae</taxon>
        <taxon>Flavihumibacter</taxon>
    </lineage>
</organism>
<feature type="active site" description="Proton acceptor" evidence="12 14">
    <location>
        <position position="322"/>
    </location>
</feature>
<dbReference type="UniPathway" id="UPA00031">
    <property type="reaction ID" value="UER00014"/>
</dbReference>
<proteinExistence type="inferred from homology"/>
<feature type="binding site" evidence="12 17">
    <location>
        <position position="356"/>
    </location>
    <ligand>
        <name>Zn(2+)</name>
        <dbReference type="ChEBI" id="CHEBI:29105"/>
    </ligand>
</feature>
<dbReference type="PANTHER" id="PTHR21256">
    <property type="entry name" value="HISTIDINOL DEHYDROGENASE HDH"/>
    <property type="match status" value="1"/>
</dbReference>
<evidence type="ECO:0000256" key="7">
    <source>
        <dbReference type="ARBA" id="ARBA00022833"/>
    </source>
</evidence>
<dbReference type="InterPro" id="IPR001692">
    <property type="entry name" value="Histidinol_DH_CS"/>
</dbReference>
<keyword evidence="20" id="KW-1185">Reference proteome</keyword>
<feature type="binding site" evidence="12 16">
    <location>
        <position position="410"/>
    </location>
    <ligand>
        <name>substrate</name>
    </ligand>
</feature>
<keyword evidence="7 12" id="KW-0862">Zinc</keyword>
<evidence type="ECO:0000256" key="16">
    <source>
        <dbReference type="PIRSR" id="PIRSR000099-3"/>
    </source>
</evidence>
<evidence type="ECO:0000256" key="2">
    <source>
        <dbReference type="ARBA" id="ARBA00004940"/>
    </source>
</evidence>
<dbReference type="PANTHER" id="PTHR21256:SF2">
    <property type="entry name" value="HISTIDINE BIOSYNTHESIS TRIFUNCTIONAL PROTEIN"/>
    <property type="match status" value="1"/>
</dbReference>
<keyword evidence="8 12" id="KW-0560">Oxidoreductase</keyword>
<evidence type="ECO:0000256" key="4">
    <source>
        <dbReference type="ARBA" id="ARBA00012965"/>
    </source>
</evidence>
<protein>
    <recommendedName>
        <fullName evidence="4 12">Histidinol dehydrogenase</fullName>
        <shortName evidence="12">HDH</shortName>
        <ecNumber evidence="4 12">1.1.1.23</ecNumber>
    </recommendedName>
</protein>
<dbReference type="EMBL" id="JSVC01000019">
    <property type="protein sequence ID" value="KIC93431.1"/>
    <property type="molecule type" value="Genomic_DNA"/>
</dbReference>
<dbReference type="GO" id="GO:0051287">
    <property type="term" value="F:NAD binding"/>
    <property type="evidence" value="ECO:0007669"/>
    <property type="project" value="InterPro"/>
</dbReference>
<dbReference type="PRINTS" id="PR00083">
    <property type="entry name" value="HOLDHDRGNASE"/>
</dbReference>
<feature type="binding site" evidence="12 16">
    <location>
        <position position="356"/>
    </location>
    <ligand>
        <name>substrate</name>
    </ligand>
</feature>
<evidence type="ECO:0000256" key="8">
    <source>
        <dbReference type="ARBA" id="ARBA00023002"/>
    </source>
</evidence>
<dbReference type="EC" id="1.1.1.23" evidence="4 12"/>
<feature type="active site" description="Proton acceptor" evidence="12 14">
    <location>
        <position position="323"/>
    </location>
</feature>
<dbReference type="InterPro" id="IPR022695">
    <property type="entry name" value="Histidinol_DH_monofunct"/>
</dbReference>
<evidence type="ECO:0000256" key="11">
    <source>
        <dbReference type="ARBA" id="ARBA00049489"/>
    </source>
</evidence>
<evidence type="ECO:0000256" key="17">
    <source>
        <dbReference type="PIRSR" id="PIRSR000099-4"/>
    </source>
</evidence>
<evidence type="ECO:0000256" key="13">
    <source>
        <dbReference type="PIRNR" id="PIRNR000099"/>
    </source>
</evidence>
<feature type="binding site" evidence="12 15">
    <location>
        <position position="209"/>
    </location>
    <ligand>
        <name>NAD(+)</name>
        <dbReference type="ChEBI" id="CHEBI:57540"/>
    </ligand>
</feature>
<dbReference type="Proteomes" id="UP000031408">
    <property type="component" value="Unassembled WGS sequence"/>
</dbReference>
<dbReference type="GO" id="GO:0005829">
    <property type="term" value="C:cytosol"/>
    <property type="evidence" value="ECO:0007669"/>
    <property type="project" value="TreeGrafter"/>
</dbReference>
<keyword evidence="9 12" id="KW-0520">NAD</keyword>
<feature type="binding site" evidence="12 16">
    <location>
        <position position="415"/>
    </location>
    <ligand>
        <name>substrate</name>
    </ligand>
</feature>
<feature type="binding site" evidence="12 15">
    <location>
        <position position="186"/>
    </location>
    <ligand>
        <name>NAD(+)</name>
        <dbReference type="ChEBI" id="CHEBI:57540"/>
    </ligand>
</feature>
<feature type="binding site" evidence="12 17">
    <location>
        <position position="255"/>
    </location>
    <ligand>
        <name>Zn(2+)</name>
        <dbReference type="ChEBI" id="CHEBI:29105"/>
    </ligand>
</feature>
<dbReference type="HAMAP" id="MF_01024">
    <property type="entry name" value="HisD"/>
    <property type="match status" value="1"/>
</dbReference>